<sequence length="1644" mass="189163">MIYRIVLNILIKEPIDYLTIKKMDYTRATEVANDTNLDVGTTQHKLVSPHGGLTRMDNDHSSSQVVKETLQSNIEIPNENTDVFIRTFKNRLSTLEGLYEKTMMKHDEFLNSIEAGDYLSKITKLEEEEKGLELNIEKLRTKIIDREGLLNNRTTAHTRTSINNTVTNGSNKEEGNQQTNLMNNGSLMFKTLNGKEVVINKNYLPLNIEFKLINIEDLPLWIKEFVKFLNYYNLDNLNELPESTIIDPVEDQFIKGQLKENIKCEDIYDFIFMENSSIKILNEVKRIFLRKLNFAKRQKLWKQVSITEKSNNLALQLNLLNKLVGIEEFIDTNKMEIFNLIINRINNQVLQRINAVPIDLSKITPTQYLGIIKKHAEDAFEFHEQIKQFYSSEREEAKSNSKNPETLRPIVKKVQRNPVQTKISTKKNQLKSAVDTVIDSGSGINFTNKKGLIFNYRKLTTIPEYSGVGSSSNLQIIGQGSLRVRMDNNGKYQYIPVYYCPDEDATVLSAIGLRKTLGFIITEDYKNLKNDSISIKIHNVANTTWIKSNDLLLSSKDNRTSEKLTKASSIRWIKPSTSFNNKTVTIHEAHERSNHLPVDVIVHNIENNAFSDVNKINLKKSELINFYCEQCAQAKMKQHDHIKDSMNKHYEQMQPGQSWSLDIRGPLGKNLAKVDNYLLLMVDNVSRFLLVSTHTNKNKETISLQIKNNIQYIEKQYDRIVKELIVDRGSEFTNDSLKTYVSEKGIKLMLTDTNDHASNARAERFIGIMNNDIRTLMHNSDLPWALWKYAALAAARIRNLFMTKKLNCSPMTTLSGKNEQIRFNSFLPFGAHAFVKNQTNNKLTNQGIPAITLCKDPNSFGYLFYLPQTRKVISTMSYILANSEVNGDFIDPNKVLSEIVPDNDDTNEVTSEDALEIEAEPSNADDITIIEGIENDTQYKIPPNIQEDTVYGLDTININDNQKVSDHTRSSTADEEVKEPTLEQDTSNTSDNHSVHEAHMSTLPKDMPTATSHIDILPDSVAESEPVKNVSDQELLLINRFDNKNSDKFPSTEAMKQRRTKLFLKEFASITRRPLKSRKRELTTLDLEEFEAAEEQKKKIKLRSVQAVNKIRTLYFKTAITNNTDVRERKLFSEAFEKELQNLLKMQVFDTSISIPRNQVPANRIIPLQTIFTVKRDGTHKARIVCRGDKQTEATYSNYHTDLLQIDTLKLFLMIANNRKMWIQTLDINHAFLYADLREEIYVPLPHDRRFVTPLKKALYGLKQSPKEWNEHLKKFLNSIDLDDSRHTPGIFRNHDYSIMIAVYVDDCVIAAKSQELLDEFVSTLRNRFELKIIGKMNQGILRTDVLGMDLDYNIDEGKISLSLQSYIESIENDWLDKISHIKTTSTPHVSSYEHNIKNIDSMDTKTRSKKINELQKINGVINYIRSRCRYDVEFAANKLARSVNFPADNVFYMADKLMNYIFQTKSEKLVFTRETTDNPAITLLSDASLGTEHDMKSRMGIMLWYGENLYKVISRASSAVRNSSTEAELDAIYEGSKEAYYLKKILEEMNLQKDPTVISITDSKPSIQYLKNNYNSNRRDRFLDLKLAKLEERIRADDLLIYKIAGTDNIADVLTKPVSCEDFKKLRSSMQNKTDSQRYSYDN</sequence>
<keyword evidence="14" id="KW-0229">DNA integration</keyword>
<dbReference type="InterPro" id="IPR013103">
    <property type="entry name" value="RVT_2"/>
</dbReference>
<comment type="catalytic activity">
    <reaction evidence="1">
        <text>Endonucleolytic cleavage to 5'-phosphomonoester.</text>
        <dbReference type="EC" id="3.1.26.4"/>
    </reaction>
</comment>
<dbReference type="PROSITE" id="PS50994">
    <property type="entry name" value="INTEGRASE"/>
    <property type="match status" value="1"/>
</dbReference>
<evidence type="ECO:0000256" key="12">
    <source>
        <dbReference type="ARBA" id="ARBA00022842"/>
    </source>
</evidence>
<evidence type="ECO:0000256" key="8">
    <source>
        <dbReference type="ARBA" id="ARBA00022722"/>
    </source>
</evidence>
<feature type="domain" description="Integrase catalytic" evidence="26">
    <location>
        <begin position="651"/>
        <end position="827"/>
    </location>
</feature>
<dbReference type="HOGENOM" id="CLU_003908_0_0_1"/>
<evidence type="ECO:0000256" key="5">
    <source>
        <dbReference type="ARBA" id="ARBA00022578"/>
    </source>
</evidence>
<dbReference type="GO" id="GO:0006310">
    <property type="term" value="P:DNA recombination"/>
    <property type="evidence" value="ECO:0007669"/>
    <property type="project" value="UniProtKB-KW"/>
</dbReference>
<keyword evidence="15" id="KW-0695">RNA-directed DNA polymerase</keyword>
<name>G8C2C0_TETPH</name>
<evidence type="ECO:0000256" key="1">
    <source>
        <dbReference type="ARBA" id="ARBA00000077"/>
    </source>
</evidence>
<evidence type="ECO:0000256" key="25">
    <source>
        <dbReference type="SAM" id="MobiDB-lite"/>
    </source>
</evidence>
<keyword evidence="9" id="KW-0479">Metal-binding</keyword>
<dbReference type="GO" id="GO:0015074">
    <property type="term" value="P:DNA integration"/>
    <property type="evidence" value="ECO:0007669"/>
    <property type="project" value="UniProtKB-KW"/>
</dbReference>
<evidence type="ECO:0000256" key="22">
    <source>
        <dbReference type="ARBA" id="ARBA00025615"/>
    </source>
</evidence>
<evidence type="ECO:0000256" key="7">
    <source>
        <dbReference type="ARBA" id="ARBA00022695"/>
    </source>
</evidence>
<dbReference type="InterPro" id="IPR001584">
    <property type="entry name" value="Integrase_cat-core"/>
</dbReference>
<dbReference type="GO" id="GO:0003723">
    <property type="term" value="F:RNA binding"/>
    <property type="evidence" value="ECO:0007669"/>
    <property type="project" value="UniProtKB-KW"/>
</dbReference>
<evidence type="ECO:0000256" key="19">
    <source>
        <dbReference type="ARBA" id="ARBA00023242"/>
    </source>
</evidence>
<evidence type="ECO:0000256" key="17">
    <source>
        <dbReference type="ARBA" id="ARBA00023125"/>
    </source>
</evidence>
<evidence type="ECO:0000256" key="9">
    <source>
        <dbReference type="ARBA" id="ARBA00022723"/>
    </source>
</evidence>
<dbReference type="Proteomes" id="UP000005666">
    <property type="component" value="Chromosome 16"/>
</dbReference>
<keyword evidence="7" id="KW-0548">Nucleotidyltransferase</keyword>
<keyword evidence="19" id="KW-0539">Nucleus</keyword>
<comment type="subcellular location">
    <subcellularLocation>
        <location evidence="3">Cytoplasm</location>
    </subcellularLocation>
    <subcellularLocation>
        <location evidence="2">Nucleus</location>
    </subcellularLocation>
</comment>
<feature type="region of interest" description="Disordered" evidence="25">
    <location>
        <begin position="962"/>
        <end position="998"/>
    </location>
</feature>
<evidence type="ECO:0000313" key="27">
    <source>
        <dbReference type="EMBL" id="CCE66298.1"/>
    </source>
</evidence>
<dbReference type="EMBL" id="HE612871">
    <property type="protein sequence ID" value="CCE66298.1"/>
    <property type="molecule type" value="Genomic_DNA"/>
</dbReference>
<evidence type="ECO:0000256" key="6">
    <source>
        <dbReference type="ARBA" id="ARBA00022679"/>
    </source>
</evidence>
<dbReference type="eggNOG" id="KOG0017">
    <property type="taxonomic scope" value="Eukaryota"/>
</dbReference>
<dbReference type="GO" id="GO:0005634">
    <property type="term" value="C:nucleus"/>
    <property type="evidence" value="ECO:0007669"/>
    <property type="project" value="UniProtKB-SubCell"/>
</dbReference>
<keyword evidence="4" id="KW-0963">Cytoplasm</keyword>
<keyword evidence="13" id="KW-0694">RNA-binding</keyword>
<dbReference type="OrthoDB" id="4049108at2759"/>
<dbReference type="InterPro" id="IPR043502">
    <property type="entry name" value="DNA/RNA_pol_sf"/>
</dbReference>
<evidence type="ECO:0000256" key="11">
    <source>
        <dbReference type="ARBA" id="ARBA00022801"/>
    </source>
</evidence>
<dbReference type="PANTHER" id="PTHR42648:SF11">
    <property type="entry name" value="TRANSPOSON TY4-P GAG-POL POLYPROTEIN"/>
    <property type="match status" value="1"/>
</dbReference>
<dbReference type="GO" id="GO:0003887">
    <property type="term" value="F:DNA-directed DNA polymerase activity"/>
    <property type="evidence" value="ECO:0007669"/>
    <property type="project" value="UniProtKB-KW"/>
</dbReference>
<dbReference type="GeneID" id="11530858"/>
<dbReference type="SUPFAM" id="SSF56672">
    <property type="entry name" value="DNA/RNA polymerases"/>
    <property type="match status" value="1"/>
</dbReference>
<comment type="function">
    <text evidence="22">Integrase (IN) targets the VLP to the nucleus, where a subparticle preintegration complex (PIC) containing at least integrase and the newly synthesized dsDNA copy of the retrotransposon must transit the nuclear membrane. Once in the nucleus, integrase performs the integration of the dsDNA into the host genome.</text>
</comment>
<comment type="catalytic activity">
    <reaction evidence="24">
        <text>DNA(n) + a 2'-deoxyribonucleoside 5'-triphosphate = DNA(n+1) + diphosphate</text>
        <dbReference type="Rhea" id="RHEA:22508"/>
        <dbReference type="Rhea" id="RHEA-COMP:17339"/>
        <dbReference type="Rhea" id="RHEA-COMP:17340"/>
        <dbReference type="ChEBI" id="CHEBI:33019"/>
        <dbReference type="ChEBI" id="CHEBI:61560"/>
        <dbReference type="ChEBI" id="CHEBI:173112"/>
        <dbReference type="EC" id="2.7.7.7"/>
    </reaction>
</comment>
<keyword evidence="10" id="KW-0255">Endonuclease</keyword>
<dbReference type="Pfam" id="PF07727">
    <property type="entry name" value="RVT_2"/>
    <property type="match status" value="1"/>
</dbReference>
<keyword evidence="20" id="KW-0511">Multifunctional enzyme</keyword>
<keyword evidence="17" id="KW-0238">DNA-binding</keyword>
<dbReference type="RefSeq" id="XP_003688732.1">
    <property type="nucleotide sequence ID" value="XM_003688684.1"/>
</dbReference>
<dbReference type="GO" id="GO:0003964">
    <property type="term" value="F:RNA-directed DNA polymerase activity"/>
    <property type="evidence" value="ECO:0007669"/>
    <property type="project" value="UniProtKB-KW"/>
</dbReference>
<evidence type="ECO:0000256" key="20">
    <source>
        <dbReference type="ARBA" id="ARBA00023268"/>
    </source>
</evidence>
<dbReference type="Gene3D" id="3.30.420.10">
    <property type="entry name" value="Ribonuclease H-like superfamily/Ribonuclease H"/>
    <property type="match status" value="1"/>
</dbReference>
<evidence type="ECO:0000256" key="4">
    <source>
        <dbReference type="ARBA" id="ARBA00022490"/>
    </source>
</evidence>
<evidence type="ECO:0000256" key="2">
    <source>
        <dbReference type="ARBA" id="ARBA00004123"/>
    </source>
</evidence>
<keyword evidence="6" id="KW-0808">Transferase</keyword>
<evidence type="ECO:0000256" key="10">
    <source>
        <dbReference type="ARBA" id="ARBA00022759"/>
    </source>
</evidence>
<dbReference type="InterPro" id="IPR012337">
    <property type="entry name" value="RNaseH-like_sf"/>
</dbReference>
<dbReference type="GO" id="GO:0005737">
    <property type="term" value="C:cytoplasm"/>
    <property type="evidence" value="ECO:0007669"/>
    <property type="project" value="UniProtKB-SubCell"/>
</dbReference>
<dbReference type="GO" id="GO:0004523">
    <property type="term" value="F:RNA-DNA hybrid ribonuclease activity"/>
    <property type="evidence" value="ECO:0007669"/>
    <property type="project" value="UniProtKB-EC"/>
</dbReference>
<feature type="compositionally biased region" description="Polar residues" evidence="25">
    <location>
        <begin position="983"/>
        <end position="992"/>
    </location>
</feature>
<evidence type="ECO:0000256" key="24">
    <source>
        <dbReference type="ARBA" id="ARBA00049244"/>
    </source>
</evidence>
<dbReference type="KEGG" id="tpf:TPHA_0P01400"/>
<keyword evidence="16" id="KW-0239">DNA-directed DNA polymerase</keyword>
<evidence type="ECO:0000256" key="16">
    <source>
        <dbReference type="ARBA" id="ARBA00022932"/>
    </source>
</evidence>
<comment type="function">
    <text evidence="21">Reverse transcriptase/ribonuclease H (RT) is a multifunctional enzyme that catalyzes the conversion of the retro-elements RNA genome into dsDNA within the VLP. The enzyme displays a DNA polymerase activity that can copy either DNA or RNA templates, and a ribonuclease H (RNase H) activity that cleaves the RNA strand of RNA-DNA heteroduplexes during plus-strand synthesis and hydrolyzes RNA primers. The conversion leads to a linear dsDNA copy of the retrotransposon that includes long terminal repeats (LTRs) at both ends.</text>
</comment>
<keyword evidence="12" id="KW-0460">Magnesium</keyword>
<dbReference type="CDD" id="cd09272">
    <property type="entry name" value="RNase_HI_RT_Ty1"/>
    <property type="match status" value="1"/>
</dbReference>
<comment type="catalytic activity">
    <reaction evidence="23">
        <text>DNA(n) + a 2'-deoxyribonucleoside 5'-triphosphate = DNA(n+1) + diphosphate</text>
        <dbReference type="Rhea" id="RHEA:22508"/>
        <dbReference type="Rhea" id="RHEA-COMP:17339"/>
        <dbReference type="Rhea" id="RHEA-COMP:17340"/>
        <dbReference type="ChEBI" id="CHEBI:33019"/>
        <dbReference type="ChEBI" id="CHEBI:61560"/>
        <dbReference type="ChEBI" id="CHEBI:173112"/>
        <dbReference type="EC" id="2.7.7.49"/>
    </reaction>
</comment>
<dbReference type="InterPro" id="IPR036397">
    <property type="entry name" value="RNaseH_sf"/>
</dbReference>
<dbReference type="InterPro" id="IPR039537">
    <property type="entry name" value="Retrotran_Ty1/copia-like"/>
</dbReference>
<reference evidence="27 28" key="1">
    <citation type="journal article" date="2011" name="Proc. Natl. Acad. Sci. U.S.A.">
        <title>Evolutionary erosion of yeast sex chromosomes by mating-type switching accidents.</title>
        <authorList>
            <person name="Gordon J.L."/>
            <person name="Armisen D."/>
            <person name="Proux-Wera E."/>
            <person name="Oheigeartaigh S.S."/>
            <person name="Byrne K.P."/>
            <person name="Wolfe K.H."/>
        </authorList>
    </citation>
    <scope>NUCLEOTIDE SEQUENCE [LARGE SCALE GENOMIC DNA]</scope>
    <source>
        <strain evidence="28">ATCC 24235 / CBS 4417 / NBRC 1672 / NRRL Y-8282 / UCD 70-5</strain>
    </source>
</reference>
<dbReference type="GO" id="GO:0032196">
    <property type="term" value="P:transposition"/>
    <property type="evidence" value="ECO:0007669"/>
    <property type="project" value="UniProtKB-KW"/>
</dbReference>
<dbReference type="OMA" id="PHERELW"/>
<accession>G8C2C0</accession>
<proteinExistence type="predicted"/>
<evidence type="ECO:0000256" key="13">
    <source>
        <dbReference type="ARBA" id="ARBA00022884"/>
    </source>
</evidence>
<evidence type="ECO:0000256" key="21">
    <source>
        <dbReference type="ARBA" id="ARBA00025590"/>
    </source>
</evidence>
<gene>
    <name evidence="27" type="primary">TPHA0P01400</name>
    <name evidence="27" type="ordered locus">TPHA_0P01400</name>
</gene>
<keyword evidence="11" id="KW-0378">Hydrolase</keyword>
<evidence type="ECO:0000256" key="18">
    <source>
        <dbReference type="ARBA" id="ARBA00023172"/>
    </source>
</evidence>
<keyword evidence="18" id="KW-0233">DNA recombination</keyword>
<evidence type="ECO:0000256" key="14">
    <source>
        <dbReference type="ARBA" id="ARBA00022908"/>
    </source>
</evidence>
<evidence type="ECO:0000256" key="3">
    <source>
        <dbReference type="ARBA" id="ARBA00004496"/>
    </source>
</evidence>
<evidence type="ECO:0000256" key="15">
    <source>
        <dbReference type="ARBA" id="ARBA00022918"/>
    </source>
</evidence>
<evidence type="ECO:0000256" key="23">
    <source>
        <dbReference type="ARBA" id="ARBA00048173"/>
    </source>
</evidence>
<keyword evidence="5" id="KW-0815">Transposition</keyword>
<evidence type="ECO:0000259" key="26">
    <source>
        <dbReference type="PROSITE" id="PS50994"/>
    </source>
</evidence>
<dbReference type="SUPFAM" id="SSF53098">
    <property type="entry name" value="Ribonuclease H-like"/>
    <property type="match status" value="1"/>
</dbReference>
<dbReference type="GO" id="GO:0003677">
    <property type="term" value="F:DNA binding"/>
    <property type="evidence" value="ECO:0007669"/>
    <property type="project" value="UniProtKB-KW"/>
</dbReference>
<evidence type="ECO:0000313" key="28">
    <source>
        <dbReference type="Proteomes" id="UP000005666"/>
    </source>
</evidence>
<dbReference type="PANTHER" id="PTHR42648">
    <property type="entry name" value="TRANSPOSASE, PUTATIVE-RELATED"/>
    <property type="match status" value="1"/>
</dbReference>
<organism evidence="27 28">
    <name type="scientific">Tetrapisispora phaffii (strain ATCC 24235 / CBS 4417 / NBRC 1672 / NRRL Y-8282 / UCD 70-5)</name>
    <name type="common">Yeast</name>
    <name type="synonym">Fabospora phaffii</name>
    <dbReference type="NCBI Taxonomy" id="1071381"/>
    <lineage>
        <taxon>Eukaryota</taxon>
        <taxon>Fungi</taxon>
        <taxon>Dikarya</taxon>
        <taxon>Ascomycota</taxon>
        <taxon>Saccharomycotina</taxon>
        <taxon>Saccharomycetes</taxon>
        <taxon>Saccharomycetales</taxon>
        <taxon>Saccharomycetaceae</taxon>
        <taxon>Tetrapisispora</taxon>
    </lineage>
</organism>
<dbReference type="GO" id="GO:0046872">
    <property type="term" value="F:metal ion binding"/>
    <property type="evidence" value="ECO:0007669"/>
    <property type="project" value="UniProtKB-KW"/>
</dbReference>
<keyword evidence="28" id="KW-1185">Reference proteome</keyword>
<dbReference type="STRING" id="1071381.G8C2C0"/>
<keyword evidence="8" id="KW-0540">Nuclease</keyword>
<protein>
    <recommendedName>
        <fullName evidence="26">Integrase catalytic domain-containing protein</fullName>
    </recommendedName>
</protein>